<dbReference type="OrthoDB" id="3828498at2"/>
<organism evidence="2 3">
    <name type="scientific">Spongiactinospora rosea</name>
    <dbReference type="NCBI Taxonomy" id="2248750"/>
    <lineage>
        <taxon>Bacteria</taxon>
        <taxon>Bacillati</taxon>
        <taxon>Actinomycetota</taxon>
        <taxon>Actinomycetes</taxon>
        <taxon>Streptosporangiales</taxon>
        <taxon>Streptosporangiaceae</taxon>
        <taxon>Spongiactinospora</taxon>
    </lineage>
</organism>
<sequence>MPHNPAAGPPQDESLGELVAQASDQISTLIRAEIELAKAELRFDAKRVGTATGLFAAAAFIGHLVLILASFTIAYWLVAAGLSQALAFTIVTVFYIVTAALLVLFGWRRLKGLTKMQRTARTLKHLKGGPDELDSVNAAKLPEGAGEIGARRESVTDGR</sequence>
<gene>
    <name evidence="2" type="ORF">DP939_02080</name>
</gene>
<keyword evidence="1" id="KW-1133">Transmembrane helix</keyword>
<dbReference type="InterPro" id="IPR036259">
    <property type="entry name" value="MFS_trans_sf"/>
</dbReference>
<evidence type="ECO:0000256" key="1">
    <source>
        <dbReference type="SAM" id="Phobius"/>
    </source>
</evidence>
<comment type="caution">
    <text evidence="2">The sequence shown here is derived from an EMBL/GenBank/DDBJ whole genome shotgun (WGS) entry which is preliminary data.</text>
</comment>
<feature type="transmembrane region" description="Helical" evidence="1">
    <location>
        <begin position="85"/>
        <end position="107"/>
    </location>
</feature>
<name>A0A366M7K0_9ACTN</name>
<reference evidence="2 3" key="1">
    <citation type="submission" date="2018-06" db="EMBL/GenBank/DDBJ databases">
        <title>Sphaerisporangium craniellae sp. nov., isolated from a marine sponge in the South China Sea.</title>
        <authorList>
            <person name="Li L."/>
        </authorList>
    </citation>
    <scope>NUCLEOTIDE SEQUENCE [LARGE SCALE GENOMIC DNA]</scope>
    <source>
        <strain evidence="2 3">LHW63015</strain>
    </source>
</reference>
<evidence type="ECO:0000313" key="2">
    <source>
        <dbReference type="EMBL" id="RBQ21519.1"/>
    </source>
</evidence>
<accession>A0A366M7K0</accession>
<dbReference type="SUPFAM" id="SSF103473">
    <property type="entry name" value="MFS general substrate transporter"/>
    <property type="match status" value="1"/>
</dbReference>
<dbReference type="RefSeq" id="WP_113978186.1">
    <property type="nucleotide sequence ID" value="NZ_QMEY01000001.1"/>
</dbReference>
<protein>
    <submittedName>
        <fullName evidence="2">Phage holin family protein</fullName>
    </submittedName>
</protein>
<dbReference type="AlphaFoldDB" id="A0A366M7K0"/>
<feature type="transmembrane region" description="Helical" evidence="1">
    <location>
        <begin position="54"/>
        <end position="79"/>
    </location>
</feature>
<keyword evidence="1" id="KW-0812">Transmembrane</keyword>
<dbReference type="InterPro" id="IPR009937">
    <property type="entry name" value="Phage_holin_3_6"/>
</dbReference>
<dbReference type="Pfam" id="PF07332">
    <property type="entry name" value="Phage_holin_3_6"/>
    <property type="match status" value="1"/>
</dbReference>
<keyword evidence="3" id="KW-1185">Reference proteome</keyword>
<dbReference type="Proteomes" id="UP000253303">
    <property type="component" value="Unassembled WGS sequence"/>
</dbReference>
<proteinExistence type="predicted"/>
<dbReference type="EMBL" id="QMEY01000001">
    <property type="protein sequence ID" value="RBQ21519.1"/>
    <property type="molecule type" value="Genomic_DNA"/>
</dbReference>
<keyword evidence="1" id="KW-0472">Membrane</keyword>
<evidence type="ECO:0000313" key="3">
    <source>
        <dbReference type="Proteomes" id="UP000253303"/>
    </source>
</evidence>